<evidence type="ECO:0000313" key="2">
    <source>
        <dbReference type="Proteomes" id="UP000614996"/>
    </source>
</evidence>
<dbReference type="AlphaFoldDB" id="A0A8J4AD40"/>
<evidence type="ECO:0000313" key="1">
    <source>
        <dbReference type="EMBL" id="GIL29159.1"/>
    </source>
</evidence>
<gene>
    <name evidence="1" type="ORF">NUM_44130</name>
</gene>
<dbReference type="Proteomes" id="UP000614996">
    <property type="component" value="Unassembled WGS sequence"/>
</dbReference>
<comment type="caution">
    <text evidence="1">The sequence shown here is derived from an EMBL/GenBank/DDBJ whole genome shotgun (WGS) entry which is preliminary data.</text>
</comment>
<protein>
    <submittedName>
        <fullName evidence="1">Uncharacterized protein</fullName>
    </submittedName>
</protein>
<dbReference type="InterPro" id="IPR058915">
    <property type="entry name" value="AcrVA2-like"/>
</dbReference>
<reference evidence="2" key="1">
    <citation type="journal article" date="2021" name="Int. J. Syst. Evol. Microbiol.">
        <title>Actinocatenispora comari sp. nov., an endophytic actinomycete isolated from aerial parts of Comarum salesowianum.</title>
        <authorList>
            <person name="Oyunbileg N."/>
            <person name="Iizaka Y."/>
            <person name="Hamada M."/>
            <person name="Davaapurev B.O."/>
            <person name="Fukumoto A."/>
            <person name="Tsetseg B."/>
            <person name="Kato F."/>
            <person name="Tamura T."/>
            <person name="Batkhuu J."/>
            <person name="Anzai Y."/>
        </authorList>
    </citation>
    <scope>NUCLEOTIDE SEQUENCE [LARGE SCALE GENOMIC DNA]</scope>
    <source>
        <strain evidence="2">NUM-2625</strain>
    </source>
</reference>
<accession>A0A8J4AD40</accession>
<proteinExistence type="predicted"/>
<keyword evidence="2" id="KW-1185">Reference proteome</keyword>
<organism evidence="1 2">
    <name type="scientific">Actinocatenispora comari</name>
    <dbReference type="NCBI Taxonomy" id="2807577"/>
    <lineage>
        <taxon>Bacteria</taxon>
        <taxon>Bacillati</taxon>
        <taxon>Actinomycetota</taxon>
        <taxon>Actinomycetes</taxon>
        <taxon>Micromonosporales</taxon>
        <taxon>Micromonosporaceae</taxon>
        <taxon>Actinocatenispora</taxon>
    </lineage>
</organism>
<dbReference type="Pfam" id="PF26125">
    <property type="entry name" value="AcrVA2-like"/>
    <property type="match status" value="1"/>
</dbReference>
<sequence>MPGAIATLRVMGKKRRLKSTDRRSRRHIKVFDAAQVITMAEQMILQRANPAVPPVNRQAAAVAENIYGVWRKTQVVLRVDREFVNALLASDTDAKVPPDWLDQQPFDSLVVSLSEPLSLHDGHDLCHYVGFIVCGTRVRGSSTPSEGQIQNVWTTYGPFAKADGIRFLWLYTAEGDPTTRCQTLSCMFRGEFSSPDRTITDLVEAQQGLAEQLGHPWGPELSTLTPLSLQLLLYLTAQRPDLDWLPDNQVSRPTQLTGVRLANVGWRVGENLRSWRRDAPPASREAGSGASRPHAAVRALPPHIRRAHWHRVRVATRGDDGQIVGSTTGTYGVDWSYQMRWYPPTPVNVDSALSPVVRGVDPEKPSG</sequence>
<name>A0A8J4AD40_9ACTN</name>
<dbReference type="EMBL" id="BOPO01000084">
    <property type="protein sequence ID" value="GIL29159.1"/>
    <property type="molecule type" value="Genomic_DNA"/>
</dbReference>